<organism evidence="1 2">
    <name type="scientific">Chaetomium tenue</name>
    <dbReference type="NCBI Taxonomy" id="1854479"/>
    <lineage>
        <taxon>Eukaryota</taxon>
        <taxon>Fungi</taxon>
        <taxon>Dikarya</taxon>
        <taxon>Ascomycota</taxon>
        <taxon>Pezizomycotina</taxon>
        <taxon>Sordariomycetes</taxon>
        <taxon>Sordariomycetidae</taxon>
        <taxon>Sordariales</taxon>
        <taxon>Chaetomiaceae</taxon>
        <taxon>Chaetomium</taxon>
    </lineage>
</organism>
<gene>
    <name evidence="1" type="ORF">F5144DRAFT_161044</name>
</gene>
<evidence type="ECO:0000313" key="2">
    <source>
        <dbReference type="Proteomes" id="UP000724584"/>
    </source>
</evidence>
<reference evidence="1 2" key="1">
    <citation type="journal article" date="2021" name="Nat. Commun.">
        <title>Genetic determinants of endophytism in the Arabidopsis root mycobiome.</title>
        <authorList>
            <person name="Mesny F."/>
            <person name="Miyauchi S."/>
            <person name="Thiergart T."/>
            <person name="Pickel B."/>
            <person name="Atanasova L."/>
            <person name="Karlsson M."/>
            <person name="Huettel B."/>
            <person name="Barry K.W."/>
            <person name="Haridas S."/>
            <person name="Chen C."/>
            <person name="Bauer D."/>
            <person name="Andreopoulos W."/>
            <person name="Pangilinan J."/>
            <person name="LaButti K."/>
            <person name="Riley R."/>
            <person name="Lipzen A."/>
            <person name="Clum A."/>
            <person name="Drula E."/>
            <person name="Henrissat B."/>
            <person name="Kohler A."/>
            <person name="Grigoriev I.V."/>
            <person name="Martin F.M."/>
            <person name="Hacquard S."/>
        </authorList>
    </citation>
    <scope>NUCLEOTIDE SEQUENCE [LARGE SCALE GENOMIC DNA]</scope>
    <source>
        <strain evidence="1 2">MPI-SDFR-AT-0079</strain>
    </source>
</reference>
<name>A0ACB7PAJ3_9PEZI</name>
<sequence>MRLHQAAVVISSAAASVSAAACNPASSPTPTTTTTDTITGYPDSCTYRPTQTFYSSSGCAHTCATGFCVIDAPATISCGCQRVFIETQTVTVCPTQTPCQQCYTGWGTFLYTEPCGSATATASASATAAVGGLI</sequence>
<evidence type="ECO:0000313" key="1">
    <source>
        <dbReference type="EMBL" id="KAH6635937.1"/>
    </source>
</evidence>
<accession>A0ACB7PAJ3</accession>
<proteinExistence type="predicted"/>
<comment type="caution">
    <text evidence="1">The sequence shown here is derived from an EMBL/GenBank/DDBJ whole genome shotgun (WGS) entry which is preliminary data.</text>
</comment>
<dbReference type="Proteomes" id="UP000724584">
    <property type="component" value="Unassembled WGS sequence"/>
</dbReference>
<keyword evidence="2" id="KW-1185">Reference proteome</keyword>
<dbReference type="EMBL" id="JAGIZQ010000003">
    <property type="protein sequence ID" value="KAH6635937.1"/>
    <property type="molecule type" value="Genomic_DNA"/>
</dbReference>
<protein>
    <submittedName>
        <fullName evidence="1">Uncharacterized protein</fullName>
    </submittedName>
</protein>